<dbReference type="InterPro" id="IPR017853">
    <property type="entry name" value="GH"/>
</dbReference>
<evidence type="ECO:0000256" key="6">
    <source>
        <dbReference type="ARBA" id="ARBA00023136"/>
    </source>
</evidence>
<dbReference type="PANTHER" id="PTHR31468">
    <property type="entry name" value="1,3-BETA-GLUCANOSYLTRANSFERASE GAS1"/>
    <property type="match status" value="1"/>
</dbReference>
<dbReference type="EC" id="2.4.1.-" evidence="9"/>
<name>A0ABR0K644_9EURO</name>
<feature type="compositionally biased region" description="Low complexity" evidence="10">
    <location>
        <begin position="381"/>
        <end position="404"/>
    </location>
</feature>
<comment type="similarity">
    <text evidence="2 9">Belongs to the glycosyl hydrolase 72 family.</text>
</comment>
<evidence type="ECO:0000256" key="9">
    <source>
        <dbReference type="RuleBase" id="RU361209"/>
    </source>
</evidence>
<comment type="function">
    <text evidence="9">Splits internally a 1,3-beta-glucan molecule and transfers the newly generated reducing end (the donor) to the non-reducing end of another 1,3-beta-glucan molecule (the acceptor) forming a 1,3-beta linkage, resulting in the elongation of 1,3-beta-glucan chains in the cell wall.</text>
</comment>
<gene>
    <name evidence="11" type="primary">GAS5</name>
    <name evidence="11" type="ORF">LTR24_006520</name>
</gene>
<evidence type="ECO:0000256" key="10">
    <source>
        <dbReference type="SAM" id="MobiDB-lite"/>
    </source>
</evidence>
<keyword evidence="6 9" id="KW-0472">Membrane</keyword>
<evidence type="ECO:0000256" key="7">
    <source>
        <dbReference type="ARBA" id="ARBA00023180"/>
    </source>
</evidence>
<accession>A0ABR0K644</accession>
<dbReference type="Proteomes" id="UP001345013">
    <property type="component" value="Unassembled WGS sequence"/>
</dbReference>
<evidence type="ECO:0000313" key="12">
    <source>
        <dbReference type="Proteomes" id="UP001345013"/>
    </source>
</evidence>
<feature type="signal peptide" evidence="9">
    <location>
        <begin position="1"/>
        <end position="18"/>
    </location>
</feature>
<evidence type="ECO:0000256" key="1">
    <source>
        <dbReference type="ARBA" id="ARBA00004609"/>
    </source>
</evidence>
<dbReference type="PANTHER" id="PTHR31468:SF5">
    <property type="entry name" value="1,3-BETA-GLUCANOSYLTRANSFERASE GAS5"/>
    <property type="match status" value="1"/>
</dbReference>
<evidence type="ECO:0000256" key="5">
    <source>
        <dbReference type="ARBA" id="ARBA00022729"/>
    </source>
</evidence>
<evidence type="ECO:0000313" key="11">
    <source>
        <dbReference type="EMBL" id="KAK5087650.1"/>
    </source>
</evidence>
<proteinExistence type="inferred from homology"/>
<dbReference type="EMBL" id="JAVRRG010000085">
    <property type="protein sequence ID" value="KAK5087650.1"/>
    <property type="molecule type" value="Genomic_DNA"/>
</dbReference>
<dbReference type="SUPFAM" id="SSF51445">
    <property type="entry name" value="(Trans)glycosidases"/>
    <property type="match status" value="1"/>
</dbReference>
<reference evidence="11 12" key="1">
    <citation type="submission" date="2023-08" db="EMBL/GenBank/DDBJ databases">
        <title>Black Yeasts Isolated from many extreme environments.</title>
        <authorList>
            <person name="Coleine C."/>
            <person name="Stajich J.E."/>
            <person name="Selbmann L."/>
        </authorList>
    </citation>
    <scope>NUCLEOTIDE SEQUENCE [LARGE SCALE GENOMIC DNA]</scope>
    <source>
        <strain evidence="11 12">CCFEE 5885</strain>
    </source>
</reference>
<keyword evidence="5 9" id="KW-0732">Signal</keyword>
<keyword evidence="3 9" id="KW-0336">GPI-anchor</keyword>
<comment type="subcellular location">
    <subcellularLocation>
        <location evidence="1 9">Cell membrane</location>
        <topology evidence="1 9">Lipid-anchor</topology>
        <topology evidence="1 9">GPI-anchor</topology>
    </subcellularLocation>
</comment>
<keyword evidence="7" id="KW-0325">Glycoprotein</keyword>
<dbReference type="Gene3D" id="3.20.20.80">
    <property type="entry name" value="Glycosidases"/>
    <property type="match status" value="1"/>
</dbReference>
<organism evidence="11 12">
    <name type="scientific">Lithohypha guttulata</name>
    <dbReference type="NCBI Taxonomy" id="1690604"/>
    <lineage>
        <taxon>Eukaryota</taxon>
        <taxon>Fungi</taxon>
        <taxon>Dikarya</taxon>
        <taxon>Ascomycota</taxon>
        <taxon>Pezizomycotina</taxon>
        <taxon>Eurotiomycetes</taxon>
        <taxon>Chaetothyriomycetidae</taxon>
        <taxon>Chaetothyriales</taxon>
        <taxon>Trichomeriaceae</taxon>
        <taxon>Lithohypha</taxon>
    </lineage>
</organism>
<evidence type="ECO:0000256" key="2">
    <source>
        <dbReference type="ARBA" id="ARBA00007528"/>
    </source>
</evidence>
<comment type="caution">
    <text evidence="11">The sequence shown here is derived from an EMBL/GenBank/DDBJ whole genome shotgun (WGS) entry which is preliminary data.</text>
</comment>
<feature type="region of interest" description="Disordered" evidence="10">
    <location>
        <begin position="379"/>
        <end position="404"/>
    </location>
</feature>
<dbReference type="InterPro" id="IPR004886">
    <property type="entry name" value="Glucanosyltransferase"/>
</dbReference>
<keyword evidence="8 9" id="KW-0449">Lipoprotein</keyword>
<protein>
    <recommendedName>
        <fullName evidence="9">1,3-beta-glucanosyltransferase</fullName>
        <ecNumber evidence="9">2.4.1.-</ecNumber>
    </recommendedName>
</protein>
<sequence length="442" mass="46571">MKTTAAVLSLAALSAGSALKQRATSLPAIEVKGNAFFAGSDRFYVRGVDYQPGGSSDVADPIADADGCKRDIEYFKELGLNAIRVYTIDNTAEHDECMNALADAGIYLILDVNTPKYSLNRADPNPSYNADYLQSLFATVDKFQGYTNTMAFFSGNEVINDPETSATAPYIKAVTRDLRQYIRNRGYRTIPVGYSAADVAENRMETAQYMNCGTDDERSDFFAFNDYSWCDPSTFTTSGWDEKVKNFTDYGLPIFLSEYGCNTNTREFGEPASLYSTDMSSVYSGGLVYEYSQEPSNYGLVEISGDSVSPLPDFDVLKSALAGTSSPEGDGGYNPTGGASDCPAYSSPNWLVKSDALPSIPDGAKKYMTAGAGTGPGLAGAGSQNAGGASTGTATAGSGAATNTGSSGTNAAGILRPSEFSFAPLVCAAVVVVSSMLGASLL</sequence>
<evidence type="ECO:0000256" key="8">
    <source>
        <dbReference type="ARBA" id="ARBA00023288"/>
    </source>
</evidence>
<keyword evidence="4 9" id="KW-0808">Transferase</keyword>
<dbReference type="Pfam" id="PF03198">
    <property type="entry name" value="Glyco_hydro_72"/>
    <property type="match status" value="1"/>
</dbReference>
<evidence type="ECO:0000256" key="4">
    <source>
        <dbReference type="ARBA" id="ARBA00022679"/>
    </source>
</evidence>
<keyword evidence="12" id="KW-1185">Reference proteome</keyword>
<feature type="chain" id="PRO_5045005261" description="1,3-beta-glucanosyltransferase" evidence="9">
    <location>
        <begin position="19"/>
        <end position="442"/>
    </location>
</feature>
<evidence type="ECO:0000256" key="3">
    <source>
        <dbReference type="ARBA" id="ARBA00022622"/>
    </source>
</evidence>